<evidence type="ECO:0000313" key="1">
    <source>
        <dbReference type="EMBL" id="TDO37387.1"/>
    </source>
</evidence>
<keyword evidence="2" id="KW-1185">Reference proteome</keyword>
<organism evidence="1 2">
    <name type="scientific">Paractinoplanes brasiliensis</name>
    <dbReference type="NCBI Taxonomy" id="52695"/>
    <lineage>
        <taxon>Bacteria</taxon>
        <taxon>Bacillati</taxon>
        <taxon>Actinomycetota</taxon>
        <taxon>Actinomycetes</taxon>
        <taxon>Micromonosporales</taxon>
        <taxon>Micromonosporaceae</taxon>
        <taxon>Paractinoplanes</taxon>
    </lineage>
</organism>
<proteinExistence type="predicted"/>
<dbReference type="EMBL" id="SNWR01000001">
    <property type="protein sequence ID" value="TDO37387.1"/>
    <property type="molecule type" value="Genomic_DNA"/>
</dbReference>
<gene>
    <name evidence="1" type="ORF">C8E87_1003</name>
</gene>
<evidence type="ECO:0000313" key="2">
    <source>
        <dbReference type="Proteomes" id="UP000294901"/>
    </source>
</evidence>
<dbReference type="Proteomes" id="UP000294901">
    <property type="component" value="Unassembled WGS sequence"/>
</dbReference>
<sequence>MRAKGIAYDTGFVQNGRASIDHLDPDSVRRDLRVIRDELHCTAVHLVGGDPARLELAAGIAAALGLEIWFSPYPLDLTTDETLALFRDCAEQAERIRAAGAEVVFVAGVELTLMIRGLVDGDGIGDRVGNLFADPRRRMPEARDRLDRFLRAAVPQVRERFRGKVTYAAIPFEAVDWELFDFVTLELIRSAEVAEQFPDAVRDLAAQPKPLAVTGFGCATWRGAGDVAQRSMEIVEYDDGLPARLDGAYERDEPGQARYLTEMLGIFDHAGADSTFVHLFALHNFPHRPGGDPRDDLDLASLGVVKVFDDGHWEPKAAFAAVAAAYEPSTNSRLC</sequence>
<dbReference type="AlphaFoldDB" id="A0A4R6JND3"/>
<protein>
    <recommendedName>
        <fullName evidence="3">Abortive infection protein</fullName>
    </recommendedName>
</protein>
<dbReference type="SUPFAM" id="SSF51445">
    <property type="entry name" value="(Trans)glycosidases"/>
    <property type="match status" value="1"/>
</dbReference>
<evidence type="ECO:0008006" key="3">
    <source>
        <dbReference type="Google" id="ProtNLM"/>
    </source>
</evidence>
<dbReference type="OrthoDB" id="151193at2"/>
<dbReference type="Gene3D" id="3.20.20.80">
    <property type="entry name" value="Glycosidases"/>
    <property type="match status" value="1"/>
</dbReference>
<dbReference type="RefSeq" id="WP_133872018.1">
    <property type="nucleotide sequence ID" value="NZ_BOMD01000055.1"/>
</dbReference>
<comment type="caution">
    <text evidence="1">The sequence shown here is derived from an EMBL/GenBank/DDBJ whole genome shotgun (WGS) entry which is preliminary data.</text>
</comment>
<reference evidence="1 2" key="1">
    <citation type="submission" date="2019-03" db="EMBL/GenBank/DDBJ databases">
        <title>Sequencing the genomes of 1000 actinobacteria strains.</title>
        <authorList>
            <person name="Klenk H.-P."/>
        </authorList>
    </citation>
    <scope>NUCLEOTIDE SEQUENCE [LARGE SCALE GENOMIC DNA]</scope>
    <source>
        <strain evidence="1 2">DSM 43805</strain>
    </source>
</reference>
<accession>A0A4R6JND3</accession>
<name>A0A4R6JND3_9ACTN</name>
<dbReference type="InterPro" id="IPR017853">
    <property type="entry name" value="GH"/>
</dbReference>